<dbReference type="EMBL" id="JBHTAJ010000043">
    <property type="protein sequence ID" value="MFC7182225.1"/>
    <property type="molecule type" value="Genomic_DNA"/>
</dbReference>
<keyword evidence="1" id="KW-0812">Transmembrane</keyword>
<keyword evidence="1" id="KW-0472">Membrane</keyword>
<feature type="transmembrane region" description="Helical" evidence="1">
    <location>
        <begin position="6"/>
        <end position="35"/>
    </location>
</feature>
<evidence type="ECO:0000313" key="3">
    <source>
        <dbReference type="Proteomes" id="UP001596435"/>
    </source>
</evidence>
<reference evidence="3" key="1">
    <citation type="journal article" date="2019" name="Int. J. Syst. Evol. Microbiol.">
        <title>The Global Catalogue of Microorganisms (GCM) 10K type strain sequencing project: providing services to taxonomists for standard genome sequencing and annotation.</title>
        <authorList>
            <consortium name="The Broad Institute Genomics Platform"/>
            <consortium name="The Broad Institute Genome Sequencing Center for Infectious Disease"/>
            <person name="Wu L."/>
            <person name="Ma J."/>
        </authorList>
    </citation>
    <scope>NUCLEOTIDE SEQUENCE [LARGE SCALE GENOMIC DNA]</scope>
    <source>
        <strain evidence="3">CGMCC 1.12859</strain>
    </source>
</reference>
<evidence type="ECO:0000313" key="2">
    <source>
        <dbReference type="EMBL" id="MFC7182225.1"/>
    </source>
</evidence>
<proteinExistence type="predicted"/>
<protein>
    <submittedName>
        <fullName evidence="2">Uncharacterized protein</fullName>
    </submittedName>
</protein>
<evidence type="ECO:0000256" key="1">
    <source>
        <dbReference type="SAM" id="Phobius"/>
    </source>
</evidence>
<keyword evidence="1" id="KW-1133">Transmembrane helix</keyword>
<feature type="transmembrane region" description="Helical" evidence="1">
    <location>
        <begin position="47"/>
        <end position="66"/>
    </location>
</feature>
<dbReference type="Proteomes" id="UP001596435">
    <property type="component" value="Unassembled WGS sequence"/>
</dbReference>
<feature type="transmembrane region" description="Helical" evidence="1">
    <location>
        <begin position="72"/>
        <end position="96"/>
    </location>
</feature>
<accession>A0ABW2FYE0</accession>
<comment type="caution">
    <text evidence="2">The sequence shown here is derived from an EMBL/GenBank/DDBJ whole genome shotgun (WGS) entry which is preliminary data.</text>
</comment>
<sequence>MILFLPVLLIAALVLTVLAVLVTVVPAALLGLAAAALSARWTLPVRIALVSSAAATAIAAWDALLWDWHSHLAYVAMALAGTAAMVSGGAVLMGALHRTRPIARPAYAGPIQLSHP</sequence>
<name>A0ABW2FYE0_9ACTN</name>
<organism evidence="2 3">
    <name type="scientific">Kitasatospora paranensis</name>
    <dbReference type="NCBI Taxonomy" id="258053"/>
    <lineage>
        <taxon>Bacteria</taxon>
        <taxon>Bacillati</taxon>
        <taxon>Actinomycetota</taxon>
        <taxon>Actinomycetes</taxon>
        <taxon>Kitasatosporales</taxon>
        <taxon>Streptomycetaceae</taxon>
        <taxon>Kitasatospora</taxon>
    </lineage>
</organism>
<dbReference type="RefSeq" id="WP_345704741.1">
    <property type="nucleotide sequence ID" value="NZ_BAABKV010000001.1"/>
</dbReference>
<gene>
    <name evidence="2" type="ORF">ACFQMG_22010</name>
</gene>
<keyword evidence="3" id="KW-1185">Reference proteome</keyword>